<proteinExistence type="predicted"/>
<keyword evidence="1" id="KW-1133">Transmembrane helix</keyword>
<keyword evidence="3" id="KW-1185">Reference proteome</keyword>
<feature type="transmembrane region" description="Helical" evidence="1">
    <location>
        <begin position="509"/>
        <end position="532"/>
    </location>
</feature>
<dbReference type="OrthoDB" id="5194370at2"/>
<evidence type="ECO:0000313" key="3">
    <source>
        <dbReference type="Proteomes" id="UP000199155"/>
    </source>
</evidence>
<evidence type="ECO:0000256" key="1">
    <source>
        <dbReference type="SAM" id="Phobius"/>
    </source>
</evidence>
<evidence type="ECO:0008006" key="4">
    <source>
        <dbReference type="Google" id="ProtNLM"/>
    </source>
</evidence>
<reference evidence="2 3" key="1">
    <citation type="submission" date="2016-10" db="EMBL/GenBank/DDBJ databases">
        <authorList>
            <person name="de Groot N.N."/>
        </authorList>
    </citation>
    <scope>NUCLEOTIDE SEQUENCE [LARGE SCALE GENOMIC DNA]</scope>
    <source>
        <strain evidence="2 3">CGMCC 4.5727</strain>
    </source>
</reference>
<dbReference type="EMBL" id="FNFF01000004">
    <property type="protein sequence ID" value="SDK10916.1"/>
    <property type="molecule type" value="Genomic_DNA"/>
</dbReference>
<dbReference type="AlphaFoldDB" id="A0A1G8Z765"/>
<sequence length="535" mass="56510">MEPSDLTPAEAQVWAAFPHGAALDFRTSEDEDITRGAGWGPDRTLRAEVLSALLLDGPRTAGEIPALRVAGARIVGKLFLLYGQIECAVSLLGCHFDEIPVLFGARTRRVYLGECVLPGLSAGSVVVDGDLSLEDCRIGGQVTLTGAQIAGTLTLDRAVLGAEGGIGTMLDLDRAGIGGALSARSLVVHGVSRLASVTTGGEVRLDSARLLRPDGLALNAPGLQVGTFLSAVGLTARGEVRLYSTGVGGTLNLAHATLDNPADTALHASNLVVGADLKATGMTARGRINLRGARIPGQLVLSEATLHHPGNTALRGDGMVVGELWLSGLAPAEGTFSLRRTQADLIHGDPESWPQHVRLDGLTYTLLVPHEPAARRLPLLTRDIDGYVPHSYEQLALAYRALGDDTAARTVQLAKQRRHRATLPVHAKAWGLLQDLTVGYGFRPVRAAGWLLSLLLTGWIAYTVQPPPALKEGEAPDFSSFFYALDLLLPLVDLGQERAYAPEGGLQTLSYVLILAGWVLATTVAAGITRALSRQ</sequence>
<organism evidence="2 3">
    <name type="scientific">Streptomyces indicus</name>
    <dbReference type="NCBI Taxonomy" id="417292"/>
    <lineage>
        <taxon>Bacteria</taxon>
        <taxon>Bacillati</taxon>
        <taxon>Actinomycetota</taxon>
        <taxon>Actinomycetes</taxon>
        <taxon>Kitasatosporales</taxon>
        <taxon>Streptomycetaceae</taxon>
        <taxon>Streptomyces</taxon>
    </lineage>
</organism>
<accession>A0A1G8Z765</accession>
<gene>
    <name evidence="2" type="ORF">SAMN05421806_104482</name>
</gene>
<keyword evidence="1" id="KW-0472">Membrane</keyword>
<dbReference type="STRING" id="417292.SAMN05421806_104482"/>
<dbReference type="RefSeq" id="WP_093609901.1">
    <property type="nucleotide sequence ID" value="NZ_FNFF01000004.1"/>
</dbReference>
<evidence type="ECO:0000313" key="2">
    <source>
        <dbReference type="EMBL" id="SDK10916.1"/>
    </source>
</evidence>
<dbReference type="Proteomes" id="UP000199155">
    <property type="component" value="Unassembled WGS sequence"/>
</dbReference>
<protein>
    <recommendedName>
        <fullName evidence="4">Membrane-associated oxidoreductase</fullName>
    </recommendedName>
</protein>
<keyword evidence="1" id="KW-0812">Transmembrane</keyword>
<name>A0A1G8Z765_9ACTN</name>